<feature type="domain" description="Methyltransferase type 11" evidence="2">
    <location>
        <begin position="49"/>
        <end position="137"/>
    </location>
</feature>
<evidence type="ECO:0000259" key="2">
    <source>
        <dbReference type="Pfam" id="PF08241"/>
    </source>
</evidence>
<sequence>MGRLPAPGYAFAPDPRRVGHQMRWLAAACDGMSLPRLAATGVTRGWRCLEIGTGGGSLARWLAERVAPEGEVIATDLRPPDAPPTAGLRYLAHDVVHDPLPEGEFDLIVSRLVLQHLPEREKVLARLAGALAPGGWLQIDEYDISAEAPLLLPDPEAERLYRRFLAAKDEALRAAGADPRWGREVAASMRAVGLVGIDPRPHVELRTPETASLRLQIHHTYHLVDRLVAAGMTEAEVTAVRELMCDPSFRACSSLFYSVHGRRPPV</sequence>
<dbReference type="SUPFAM" id="SSF53335">
    <property type="entry name" value="S-adenosyl-L-methionine-dependent methyltransferases"/>
    <property type="match status" value="1"/>
</dbReference>
<accession>A0A5C4V4B4</accession>
<organism evidence="3 4">
    <name type="scientific">Streptomyces sedi</name>
    <dbReference type="NCBI Taxonomy" id="555059"/>
    <lineage>
        <taxon>Bacteria</taxon>
        <taxon>Bacillati</taxon>
        <taxon>Actinomycetota</taxon>
        <taxon>Actinomycetes</taxon>
        <taxon>Kitasatosporales</taxon>
        <taxon>Streptomycetaceae</taxon>
        <taxon>Streptomyces</taxon>
    </lineage>
</organism>
<reference evidence="3 4" key="1">
    <citation type="submission" date="2019-06" db="EMBL/GenBank/DDBJ databases">
        <title>Draft genome of Streptomyces sedi sp. JCM16909.</title>
        <authorList>
            <person name="Klykleung N."/>
            <person name="Tanasupawat S."/>
            <person name="Kudo T."/>
            <person name="Yuki M."/>
            <person name="Ohkuma M."/>
        </authorList>
    </citation>
    <scope>NUCLEOTIDE SEQUENCE [LARGE SCALE GENOMIC DNA]</scope>
    <source>
        <strain evidence="3 4">JCM 16909</strain>
    </source>
</reference>
<dbReference type="GO" id="GO:0017000">
    <property type="term" value="P:antibiotic biosynthetic process"/>
    <property type="evidence" value="ECO:0007669"/>
    <property type="project" value="UniProtKB-ARBA"/>
</dbReference>
<evidence type="ECO:0000313" key="4">
    <source>
        <dbReference type="Proteomes" id="UP000311713"/>
    </source>
</evidence>
<dbReference type="EMBL" id="VDGT01000007">
    <property type="protein sequence ID" value="TNM30657.1"/>
    <property type="molecule type" value="Genomic_DNA"/>
</dbReference>
<dbReference type="PANTHER" id="PTHR43861:SF3">
    <property type="entry name" value="PUTATIVE (AFU_ORTHOLOGUE AFUA_2G14390)-RELATED"/>
    <property type="match status" value="1"/>
</dbReference>
<gene>
    <name evidence="3" type="ORF">FH715_11720</name>
</gene>
<dbReference type="CDD" id="cd02440">
    <property type="entry name" value="AdoMet_MTases"/>
    <property type="match status" value="1"/>
</dbReference>
<dbReference type="Gene3D" id="3.40.50.150">
    <property type="entry name" value="Vaccinia Virus protein VP39"/>
    <property type="match status" value="1"/>
</dbReference>
<keyword evidence="3" id="KW-0489">Methyltransferase</keyword>
<dbReference type="Proteomes" id="UP000311713">
    <property type="component" value="Unassembled WGS sequence"/>
</dbReference>
<dbReference type="PANTHER" id="PTHR43861">
    <property type="entry name" value="TRANS-ACONITATE 2-METHYLTRANSFERASE-RELATED"/>
    <property type="match status" value="1"/>
</dbReference>
<evidence type="ECO:0000313" key="3">
    <source>
        <dbReference type="EMBL" id="TNM30657.1"/>
    </source>
</evidence>
<dbReference type="RefSeq" id="WP_139644187.1">
    <property type="nucleotide sequence ID" value="NZ_BAAAZS010000039.1"/>
</dbReference>
<name>A0A5C4V4B4_9ACTN</name>
<dbReference type="GO" id="GO:0032259">
    <property type="term" value="P:methylation"/>
    <property type="evidence" value="ECO:0007669"/>
    <property type="project" value="UniProtKB-KW"/>
</dbReference>
<dbReference type="InterPro" id="IPR029063">
    <property type="entry name" value="SAM-dependent_MTases_sf"/>
</dbReference>
<comment type="caution">
    <text evidence="3">The sequence shown here is derived from an EMBL/GenBank/DDBJ whole genome shotgun (WGS) entry which is preliminary data.</text>
</comment>
<evidence type="ECO:0000256" key="1">
    <source>
        <dbReference type="ARBA" id="ARBA00022679"/>
    </source>
</evidence>
<dbReference type="InterPro" id="IPR013216">
    <property type="entry name" value="Methyltransf_11"/>
</dbReference>
<proteinExistence type="predicted"/>
<dbReference type="Pfam" id="PF08241">
    <property type="entry name" value="Methyltransf_11"/>
    <property type="match status" value="1"/>
</dbReference>
<dbReference type="GO" id="GO:0008757">
    <property type="term" value="F:S-adenosylmethionine-dependent methyltransferase activity"/>
    <property type="evidence" value="ECO:0007669"/>
    <property type="project" value="InterPro"/>
</dbReference>
<dbReference type="OrthoDB" id="3469983at2"/>
<keyword evidence="4" id="KW-1185">Reference proteome</keyword>
<protein>
    <submittedName>
        <fullName evidence="3">Methyltransferase domain-containing protein</fullName>
    </submittedName>
</protein>
<dbReference type="AlphaFoldDB" id="A0A5C4V4B4"/>
<keyword evidence="1 3" id="KW-0808">Transferase</keyword>